<name>A0ABQ3TPL9_9ACTN</name>
<reference evidence="2" key="1">
    <citation type="submission" date="2023-07" db="EMBL/GenBank/DDBJ databases">
        <title>Whole genome shotgun sequence of Streptomyces spororaveus NBRC 15456.</title>
        <authorList>
            <person name="Komaki H."/>
            <person name="Tamura T."/>
        </authorList>
    </citation>
    <scope>NUCLEOTIDE SEQUENCE [LARGE SCALE GENOMIC DNA]</scope>
    <source>
        <strain evidence="2">NBRC 15456</strain>
    </source>
</reference>
<dbReference type="Proteomes" id="UP000608522">
    <property type="component" value="Unassembled WGS sequence"/>
</dbReference>
<dbReference type="RefSeq" id="WP_237404226.1">
    <property type="nucleotide sequence ID" value="NZ_BAAATO010000015.1"/>
</dbReference>
<sequence length="57" mass="6472">MADLSRIAMFWNWIGRSQEDIAGFREDWMNGTRYGEVKGYDGAPILAPELPPNSPED</sequence>
<protein>
    <recommendedName>
        <fullName evidence="3">Pirin</fullName>
    </recommendedName>
</protein>
<comment type="caution">
    <text evidence="1">The sequence shown here is derived from an EMBL/GenBank/DDBJ whole genome shotgun (WGS) entry which is preliminary data.</text>
</comment>
<accession>A0ABQ3TPL9</accession>
<keyword evidence="2" id="KW-1185">Reference proteome</keyword>
<evidence type="ECO:0000313" key="1">
    <source>
        <dbReference type="EMBL" id="GHI82364.1"/>
    </source>
</evidence>
<proteinExistence type="predicted"/>
<evidence type="ECO:0008006" key="3">
    <source>
        <dbReference type="Google" id="ProtNLM"/>
    </source>
</evidence>
<dbReference type="EMBL" id="BNED01000005">
    <property type="protein sequence ID" value="GHI82364.1"/>
    <property type="molecule type" value="Genomic_DNA"/>
</dbReference>
<organism evidence="1 2">
    <name type="scientific">Streptomyces spororaveus</name>
    <dbReference type="NCBI Taxonomy" id="284039"/>
    <lineage>
        <taxon>Bacteria</taxon>
        <taxon>Bacillati</taxon>
        <taxon>Actinomycetota</taxon>
        <taxon>Actinomycetes</taxon>
        <taxon>Kitasatosporales</taxon>
        <taxon>Streptomycetaceae</taxon>
        <taxon>Streptomyces</taxon>
    </lineage>
</organism>
<evidence type="ECO:0000313" key="2">
    <source>
        <dbReference type="Proteomes" id="UP000608522"/>
    </source>
</evidence>
<gene>
    <name evidence="1" type="ORF">Sspor_79250</name>
</gene>